<accession>A0A3L6SS26</accession>
<dbReference type="Proteomes" id="UP000275267">
    <property type="component" value="Unassembled WGS sequence"/>
</dbReference>
<sequence length="104" mass="10743">MAAGLPQTGMTTISARRAVIAGASSGTRRERGHTRTQKQQPQHWDSALHGVLTGCGKQKIGAAVNLGAFYLAGIPMVPGGAACVCLPSERNATSPKLDFSPAKT</sequence>
<evidence type="ECO:0000256" key="1">
    <source>
        <dbReference type="SAM" id="MobiDB-lite"/>
    </source>
</evidence>
<proteinExistence type="predicted"/>
<dbReference type="AlphaFoldDB" id="A0A3L6SS26"/>
<evidence type="ECO:0000313" key="2">
    <source>
        <dbReference type="EMBL" id="RLN25452.1"/>
    </source>
</evidence>
<gene>
    <name evidence="2" type="ORF">C2845_PM07G09260</name>
</gene>
<feature type="region of interest" description="Disordered" evidence="1">
    <location>
        <begin position="20"/>
        <end position="45"/>
    </location>
</feature>
<reference evidence="3" key="1">
    <citation type="journal article" date="2019" name="Nat. Commun.">
        <title>The genome of broomcorn millet.</title>
        <authorList>
            <person name="Zou C."/>
            <person name="Miki D."/>
            <person name="Li D."/>
            <person name="Tang Q."/>
            <person name="Xiao L."/>
            <person name="Rajput S."/>
            <person name="Deng P."/>
            <person name="Jia W."/>
            <person name="Huang R."/>
            <person name="Zhang M."/>
            <person name="Sun Y."/>
            <person name="Hu J."/>
            <person name="Fu X."/>
            <person name="Schnable P.S."/>
            <person name="Li F."/>
            <person name="Zhang H."/>
            <person name="Feng B."/>
            <person name="Zhu X."/>
            <person name="Liu R."/>
            <person name="Schnable J.C."/>
            <person name="Zhu J.-K."/>
            <person name="Zhang H."/>
        </authorList>
    </citation>
    <scope>NUCLEOTIDE SEQUENCE [LARGE SCALE GENOMIC DNA]</scope>
</reference>
<dbReference type="OrthoDB" id="2126698at2759"/>
<name>A0A3L6SS26_PANMI</name>
<comment type="caution">
    <text evidence="2">The sequence shown here is derived from an EMBL/GenBank/DDBJ whole genome shotgun (WGS) entry which is preliminary data.</text>
</comment>
<organism evidence="2 3">
    <name type="scientific">Panicum miliaceum</name>
    <name type="common">Proso millet</name>
    <name type="synonym">Broomcorn millet</name>
    <dbReference type="NCBI Taxonomy" id="4540"/>
    <lineage>
        <taxon>Eukaryota</taxon>
        <taxon>Viridiplantae</taxon>
        <taxon>Streptophyta</taxon>
        <taxon>Embryophyta</taxon>
        <taxon>Tracheophyta</taxon>
        <taxon>Spermatophyta</taxon>
        <taxon>Magnoliopsida</taxon>
        <taxon>Liliopsida</taxon>
        <taxon>Poales</taxon>
        <taxon>Poaceae</taxon>
        <taxon>PACMAD clade</taxon>
        <taxon>Panicoideae</taxon>
        <taxon>Panicodae</taxon>
        <taxon>Paniceae</taxon>
        <taxon>Panicinae</taxon>
        <taxon>Panicum</taxon>
        <taxon>Panicum sect. Panicum</taxon>
    </lineage>
</organism>
<dbReference type="EMBL" id="PQIB02000004">
    <property type="protein sequence ID" value="RLN25452.1"/>
    <property type="molecule type" value="Genomic_DNA"/>
</dbReference>
<evidence type="ECO:0000313" key="3">
    <source>
        <dbReference type="Proteomes" id="UP000275267"/>
    </source>
</evidence>
<protein>
    <submittedName>
        <fullName evidence="2">Uncharacterized protein</fullName>
    </submittedName>
</protein>
<keyword evidence="3" id="KW-1185">Reference proteome</keyword>